<reference evidence="1 2" key="2">
    <citation type="journal article" date="2022" name="Mol. Ecol. Resour.">
        <title>The genomes of chicory, endive, great burdock and yacon provide insights into Asteraceae paleo-polyploidization history and plant inulin production.</title>
        <authorList>
            <person name="Fan W."/>
            <person name="Wang S."/>
            <person name="Wang H."/>
            <person name="Wang A."/>
            <person name="Jiang F."/>
            <person name="Liu H."/>
            <person name="Zhao H."/>
            <person name="Xu D."/>
            <person name="Zhang Y."/>
        </authorList>
    </citation>
    <scope>NUCLEOTIDE SEQUENCE [LARGE SCALE GENOMIC DNA]</scope>
    <source>
        <strain evidence="2">cv. Yunnan</strain>
        <tissue evidence="1">Leaves</tissue>
    </source>
</reference>
<sequence>MLLTSTTEKKTKPRILSIKIWTFLLCFLSFSLSFLPLISSIFYGLASATGSFNLQVSSFIIIIIFIVTTPILLIKRVNACNLSFLIVSIINGKKIIQMSSYS</sequence>
<reference evidence="2" key="1">
    <citation type="journal article" date="2022" name="Mol. Ecol. Resour.">
        <title>The genomes of chicory, endive, great burdock and yacon provide insights into Asteraceae palaeo-polyploidization history and plant inulin production.</title>
        <authorList>
            <person name="Fan W."/>
            <person name="Wang S."/>
            <person name="Wang H."/>
            <person name="Wang A."/>
            <person name="Jiang F."/>
            <person name="Liu H."/>
            <person name="Zhao H."/>
            <person name="Xu D."/>
            <person name="Zhang Y."/>
        </authorList>
    </citation>
    <scope>NUCLEOTIDE SEQUENCE [LARGE SCALE GENOMIC DNA]</scope>
    <source>
        <strain evidence="2">cv. Yunnan</strain>
    </source>
</reference>
<keyword evidence="2" id="KW-1185">Reference proteome</keyword>
<proteinExistence type="predicted"/>
<evidence type="ECO:0000313" key="2">
    <source>
        <dbReference type="Proteomes" id="UP001056120"/>
    </source>
</evidence>
<gene>
    <name evidence="1" type="ORF">L1987_09812</name>
</gene>
<accession>A0ACB9JQD0</accession>
<evidence type="ECO:0000313" key="1">
    <source>
        <dbReference type="EMBL" id="KAI3822225.1"/>
    </source>
</evidence>
<organism evidence="1 2">
    <name type="scientific">Smallanthus sonchifolius</name>
    <dbReference type="NCBI Taxonomy" id="185202"/>
    <lineage>
        <taxon>Eukaryota</taxon>
        <taxon>Viridiplantae</taxon>
        <taxon>Streptophyta</taxon>
        <taxon>Embryophyta</taxon>
        <taxon>Tracheophyta</taxon>
        <taxon>Spermatophyta</taxon>
        <taxon>Magnoliopsida</taxon>
        <taxon>eudicotyledons</taxon>
        <taxon>Gunneridae</taxon>
        <taxon>Pentapetalae</taxon>
        <taxon>asterids</taxon>
        <taxon>campanulids</taxon>
        <taxon>Asterales</taxon>
        <taxon>Asteraceae</taxon>
        <taxon>Asteroideae</taxon>
        <taxon>Heliantheae alliance</taxon>
        <taxon>Millerieae</taxon>
        <taxon>Smallanthus</taxon>
    </lineage>
</organism>
<dbReference type="Proteomes" id="UP001056120">
    <property type="component" value="Linkage Group LG03"/>
</dbReference>
<comment type="caution">
    <text evidence="1">The sequence shown here is derived from an EMBL/GenBank/DDBJ whole genome shotgun (WGS) entry which is preliminary data.</text>
</comment>
<name>A0ACB9JQD0_9ASTR</name>
<dbReference type="EMBL" id="CM042020">
    <property type="protein sequence ID" value="KAI3822225.1"/>
    <property type="molecule type" value="Genomic_DNA"/>
</dbReference>
<protein>
    <submittedName>
        <fullName evidence="1">Uncharacterized protein</fullName>
    </submittedName>
</protein>